<dbReference type="AlphaFoldDB" id="A0A172YJQ5"/>
<evidence type="ECO:0000256" key="1">
    <source>
        <dbReference type="ARBA" id="ARBA00004651"/>
    </source>
</evidence>
<keyword evidence="11 12" id="KW-0472">Membrane</keyword>
<evidence type="ECO:0000256" key="7">
    <source>
        <dbReference type="ARBA" id="ARBA00022723"/>
    </source>
</evidence>
<feature type="transmembrane region" description="Helical" evidence="12">
    <location>
        <begin position="97"/>
        <end position="117"/>
    </location>
</feature>
<dbReference type="GO" id="GO:0046872">
    <property type="term" value="F:metal ion binding"/>
    <property type="evidence" value="ECO:0007669"/>
    <property type="project" value="UniProtKB-UniRule"/>
</dbReference>
<feature type="region of interest" description="Disordered" evidence="13">
    <location>
        <begin position="441"/>
        <end position="465"/>
    </location>
</feature>
<sequence>MLGLDAVDLARFQFAFTVSFHIIFPALSIGLASYLMALEALWLKTGNEVYHGLYRFWIRIFAVAFGLGVVSGVVMAYQFGTNWSVFAERGGDITGVLLTYEVLTAFFLEAGFLGVMLFGEKRVSKPVHFLATCMVAIGTLISATWILVSNSWMQTPAGYEVVNGRFVPGNWLEIIFNPSFPYRFVHMVLAAFISVSFLVAGVAGYHLLRNSKDAAARKMLSMAMWMAIIAVPIQIVAGDMHGLNTMEHQPVKLAAMEGHWENEPGAGVPLVLFGLPNMDAERNDFALEIPRVASLYLTHSWSGEVQALKDFPRDEWPDVPLVFWSFRVMVGLGMLMLLTGVVGNYLRHRGKLYTTPLFLRWAMLLSPAGFVAIVAGWVTTEAGRQPWVIYGLLRTLDAHSSLSFGSMVASLIGFLVVYAVIFAIGIYYMLMLIRKEPMGEMPEGGPGERNTPKRPFSATIESLDD</sequence>
<dbReference type="Pfam" id="PF01654">
    <property type="entry name" value="Cyt_bd_oxida_I"/>
    <property type="match status" value="1"/>
</dbReference>
<keyword evidence="3 12" id="KW-0813">Transport</keyword>
<evidence type="ECO:0000256" key="11">
    <source>
        <dbReference type="ARBA" id="ARBA00023136"/>
    </source>
</evidence>
<comment type="similarity">
    <text evidence="2 12">Belongs to the cytochrome ubiquinol oxidase subunit 1 family.</text>
</comment>
<reference evidence="14 15" key="1">
    <citation type="submission" date="2016-04" db="EMBL/GenBank/DDBJ databases">
        <title>Complete Genome Sequence of Halotalea alkalilenta IHB B 13600.</title>
        <authorList>
            <person name="Swarnkar M.K."/>
            <person name="Sharma A."/>
            <person name="Kaushal K."/>
            <person name="Soni R."/>
            <person name="Rana S."/>
            <person name="Singh A.K."/>
            <person name="Gulati A."/>
        </authorList>
    </citation>
    <scope>NUCLEOTIDE SEQUENCE [LARGE SCALE GENOMIC DNA]</scope>
    <source>
        <strain evidence="14 15">IHB B 13600</strain>
    </source>
</reference>
<feature type="transmembrane region" description="Helical" evidence="12">
    <location>
        <begin position="321"/>
        <end position="346"/>
    </location>
</feature>
<dbReference type="GO" id="GO:0020037">
    <property type="term" value="F:heme binding"/>
    <property type="evidence" value="ECO:0007669"/>
    <property type="project" value="TreeGrafter"/>
</dbReference>
<dbReference type="STRING" id="376489.A5892_19590"/>
<evidence type="ECO:0000256" key="5">
    <source>
        <dbReference type="ARBA" id="ARBA00022617"/>
    </source>
</evidence>
<keyword evidence="9 12" id="KW-1133">Transmembrane helix</keyword>
<evidence type="ECO:0000256" key="6">
    <source>
        <dbReference type="ARBA" id="ARBA00022692"/>
    </source>
</evidence>
<feature type="transmembrane region" description="Helical" evidence="12">
    <location>
        <begin position="56"/>
        <end position="77"/>
    </location>
</feature>
<feature type="transmembrane region" description="Helical" evidence="12">
    <location>
        <begin position="184"/>
        <end position="208"/>
    </location>
</feature>
<keyword evidence="10 12" id="KW-0408">Iron</keyword>
<evidence type="ECO:0000256" key="10">
    <source>
        <dbReference type="ARBA" id="ARBA00023004"/>
    </source>
</evidence>
<feature type="transmembrane region" description="Helical" evidence="12">
    <location>
        <begin position="358"/>
        <end position="378"/>
    </location>
</feature>
<evidence type="ECO:0000313" key="15">
    <source>
        <dbReference type="Proteomes" id="UP000077875"/>
    </source>
</evidence>
<evidence type="ECO:0000256" key="8">
    <source>
        <dbReference type="ARBA" id="ARBA00022982"/>
    </source>
</evidence>
<name>A0A172YJQ5_9GAMM</name>
<keyword evidence="5 12" id="KW-0349">Heme</keyword>
<feature type="transmembrane region" description="Helical" evidence="12">
    <location>
        <begin position="12"/>
        <end position="35"/>
    </location>
</feature>
<feature type="transmembrane region" description="Helical" evidence="12">
    <location>
        <begin position="220"/>
        <end position="237"/>
    </location>
</feature>
<dbReference type="EMBL" id="CP015243">
    <property type="protein sequence ID" value="ANF59392.1"/>
    <property type="molecule type" value="Genomic_DNA"/>
</dbReference>
<dbReference type="RefSeq" id="WP_064124203.1">
    <property type="nucleotide sequence ID" value="NZ_CP015243.1"/>
</dbReference>
<dbReference type="PIRSF" id="PIRSF006446">
    <property type="entry name" value="Cyt_quinol_oxidase_1"/>
    <property type="match status" value="1"/>
</dbReference>
<dbReference type="GO" id="GO:0016682">
    <property type="term" value="F:oxidoreductase activity, acting on diphenols and related substances as donors, oxygen as acceptor"/>
    <property type="evidence" value="ECO:0007669"/>
    <property type="project" value="TreeGrafter"/>
</dbReference>
<evidence type="ECO:0000256" key="2">
    <source>
        <dbReference type="ARBA" id="ARBA00009819"/>
    </source>
</evidence>
<keyword evidence="6 12" id="KW-0812">Transmembrane</keyword>
<proteinExistence type="inferred from homology"/>
<dbReference type="GO" id="GO:0070069">
    <property type="term" value="C:cytochrome complex"/>
    <property type="evidence" value="ECO:0007669"/>
    <property type="project" value="UniProtKB-UniRule"/>
</dbReference>
<keyword evidence="8 12" id="KW-0249">Electron transport</keyword>
<dbReference type="InterPro" id="IPR002585">
    <property type="entry name" value="Cyt-d_ubiquinol_oxidase_su_1"/>
</dbReference>
<feature type="transmembrane region" description="Helical" evidence="12">
    <location>
        <begin position="129"/>
        <end position="148"/>
    </location>
</feature>
<keyword evidence="15" id="KW-1185">Reference proteome</keyword>
<dbReference type="PANTHER" id="PTHR30365:SF14">
    <property type="entry name" value="CYTOCHROME BD MENAQUINOL OXIDASE SUBUNIT I-RELATED"/>
    <property type="match status" value="1"/>
</dbReference>
<accession>A0A172YJQ5</accession>
<evidence type="ECO:0000256" key="12">
    <source>
        <dbReference type="PIRNR" id="PIRNR006446"/>
    </source>
</evidence>
<evidence type="ECO:0000256" key="13">
    <source>
        <dbReference type="SAM" id="MobiDB-lite"/>
    </source>
</evidence>
<dbReference type="GO" id="GO:0019646">
    <property type="term" value="P:aerobic electron transport chain"/>
    <property type="evidence" value="ECO:0007669"/>
    <property type="project" value="InterPro"/>
</dbReference>
<evidence type="ECO:0000256" key="4">
    <source>
        <dbReference type="ARBA" id="ARBA00022475"/>
    </source>
</evidence>
<keyword evidence="4 12" id="KW-1003">Cell membrane</keyword>
<dbReference type="GO" id="GO:0005886">
    <property type="term" value="C:plasma membrane"/>
    <property type="evidence" value="ECO:0007669"/>
    <property type="project" value="UniProtKB-SubCell"/>
</dbReference>
<feature type="transmembrane region" description="Helical" evidence="12">
    <location>
        <begin position="407"/>
        <end position="430"/>
    </location>
</feature>
<dbReference type="PANTHER" id="PTHR30365">
    <property type="entry name" value="CYTOCHROME D UBIQUINOL OXIDASE"/>
    <property type="match status" value="1"/>
</dbReference>
<gene>
    <name evidence="14" type="ORF">A5892_19590</name>
</gene>
<comment type="subcellular location">
    <subcellularLocation>
        <location evidence="12">Cell inner membrane</location>
    </subcellularLocation>
    <subcellularLocation>
        <location evidence="1">Cell membrane</location>
        <topology evidence="1">Multi-pass membrane protein</topology>
    </subcellularLocation>
</comment>
<protein>
    <submittedName>
        <fullName evidence="14">Cytochrome D ubiquinol oxidase subunit I</fullName>
    </submittedName>
</protein>
<dbReference type="GO" id="GO:0009055">
    <property type="term" value="F:electron transfer activity"/>
    <property type="evidence" value="ECO:0007669"/>
    <property type="project" value="UniProtKB-UniRule"/>
</dbReference>
<keyword evidence="7 12" id="KW-0479">Metal-binding</keyword>
<organism evidence="14 15">
    <name type="scientific">Halotalea alkalilenta</name>
    <dbReference type="NCBI Taxonomy" id="376489"/>
    <lineage>
        <taxon>Bacteria</taxon>
        <taxon>Pseudomonadati</taxon>
        <taxon>Pseudomonadota</taxon>
        <taxon>Gammaproteobacteria</taxon>
        <taxon>Oceanospirillales</taxon>
        <taxon>Halomonadaceae</taxon>
        <taxon>Halotalea</taxon>
    </lineage>
</organism>
<evidence type="ECO:0000313" key="14">
    <source>
        <dbReference type="EMBL" id="ANF59392.1"/>
    </source>
</evidence>
<dbReference type="Proteomes" id="UP000077875">
    <property type="component" value="Chromosome"/>
</dbReference>
<evidence type="ECO:0000256" key="3">
    <source>
        <dbReference type="ARBA" id="ARBA00022448"/>
    </source>
</evidence>
<evidence type="ECO:0000256" key="9">
    <source>
        <dbReference type="ARBA" id="ARBA00022989"/>
    </source>
</evidence>
<dbReference type="KEGG" id="haa:A5892_19590"/>